<accession>A0ACB9JMC7</accession>
<comment type="caution">
    <text evidence="1">The sequence shown here is derived from an EMBL/GenBank/DDBJ whole genome shotgun (WGS) entry which is preliminary data.</text>
</comment>
<evidence type="ECO:0000313" key="2">
    <source>
        <dbReference type="Proteomes" id="UP001056120"/>
    </source>
</evidence>
<proteinExistence type="predicted"/>
<reference evidence="1 2" key="2">
    <citation type="journal article" date="2022" name="Mol. Ecol. Resour.">
        <title>The genomes of chicory, endive, great burdock and yacon provide insights into Asteraceae paleo-polyploidization history and plant inulin production.</title>
        <authorList>
            <person name="Fan W."/>
            <person name="Wang S."/>
            <person name="Wang H."/>
            <person name="Wang A."/>
            <person name="Jiang F."/>
            <person name="Liu H."/>
            <person name="Zhao H."/>
            <person name="Xu D."/>
            <person name="Zhang Y."/>
        </authorList>
    </citation>
    <scope>NUCLEOTIDE SEQUENCE [LARGE SCALE GENOMIC DNA]</scope>
    <source>
        <strain evidence="2">cv. Yunnan</strain>
        <tissue evidence="1">Leaves</tissue>
    </source>
</reference>
<reference evidence="2" key="1">
    <citation type="journal article" date="2022" name="Mol. Ecol. Resour.">
        <title>The genomes of chicory, endive, great burdock and yacon provide insights into Asteraceae palaeo-polyploidization history and plant inulin production.</title>
        <authorList>
            <person name="Fan W."/>
            <person name="Wang S."/>
            <person name="Wang H."/>
            <person name="Wang A."/>
            <person name="Jiang F."/>
            <person name="Liu H."/>
            <person name="Zhao H."/>
            <person name="Xu D."/>
            <person name="Zhang Y."/>
        </authorList>
    </citation>
    <scope>NUCLEOTIDE SEQUENCE [LARGE SCALE GENOMIC DNA]</scope>
    <source>
        <strain evidence="2">cv. Yunnan</strain>
    </source>
</reference>
<keyword evidence="2" id="KW-1185">Reference proteome</keyword>
<name>A0ACB9JMC7_9ASTR</name>
<protein>
    <submittedName>
        <fullName evidence="1">Uncharacterized protein</fullName>
    </submittedName>
</protein>
<gene>
    <name evidence="1" type="ORF">L1987_08655</name>
</gene>
<dbReference type="EMBL" id="CM042020">
    <property type="protein sequence ID" value="KAI3821098.1"/>
    <property type="molecule type" value="Genomic_DNA"/>
</dbReference>
<dbReference type="Proteomes" id="UP001056120">
    <property type="component" value="Linkage Group LG03"/>
</dbReference>
<organism evidence="1 2">
    <name type="scientific">Smallanthus sonchifolius</name>
    <dbReference type="NCBI Taxonomy" id="185202"/>
    <lineage>
        <taxon>Eukaryota</taxon>
        <taxon>Viridiplantae</taxon>
        <taxon>Streptophyta</taxon>
        <taxon>Embryophyta</taxon>
        <taxon>Tracheophyta</taxon>
        <taxon>Spermatophyta</taxon>
        <taxon>Magnoliopsida</taxon>
        <taxon>eudicotyledons</taxon>
        <taxon>Gunneridae</taxon>
        <taxon>Pentapetalae</taxon>
        <taxon>asterids</taxon>
        <taxon>campanulids</taxon>
        <taxon>Asterales</taxon>
        <taxon>Asteraceae</taxon>
        <taxon>Asteroideae</taxon>
        <taxon>Heliantheae alliance</taxon>
        <taxon>Millerieae</taxon>
        <taxon>Smallanthus</taxon>
    </lineage>
</organism>
<evidence type="ECO:0000313" key="1">
    <source>
        <dbReference type="EMBL" id="KAI3821098.1"/>
    </source>
</evidence>
<sequence>MNRVSSMAGNGNSTPSSLRESVTATIYHRRRVWFSPWRNPRHLQKLRLLLKNRLLSEVTKSFTTSTVHNFTGSVQDCCLIPESPLYLEGQESHLQEKEADHGINHDYIAVELKLYASWLLQSHLQDNESLHNSSVLTVFYHKLGEGSNIAHLQSVEGVKYLIVVLLLGIVLCLSRLRHLPELSKRNPHALEVEGCQSVAQSAKRVSIVAAPARAASVRQLRGTLSVSASALPCSFPTPCFAYR</sequence>